<dbReference type="PANTHER" id="PTHR47260:SF1">
    <property type="entry name" value="UPF0644 PROTEIN PB2B4.06"/>
    <property type="match status" value="1"/>
</dbReference>
<dbReference type="InterPro" id="IPR006683">
    <property type="entry name" value="Thioestr_dom"/>
</dbReference>
<dbReference type="Gene3D" id="3.10.129.10">
    <property type="entry name" value="Hotdog Thioesterase"/>
    <property type="match status" value="1"/>
</dbReference>
<reference evidence="2 3" key="1">
    <citation type="submission" date="2019-04" db="EMBL/GenBank/DDBJ databases">
        <title>High contiguity whole genome sequence and gene annotation resource for two Venturia nashicola isolates.</title>
        <authorList>
            <person name="Prokchorchik M."/>
            <person name="Won K."/>
            <person name="Lee Y."/>
            <person name="Choi E.D."/>
            <person name="Segonzac C."/>
            <person name="Sohn K.H."/>
        </authorList>
    </citation>
    <scope>NUCLEOTIDE SEQUENCE [LARGE SCALE GENOMIC DNA]</scope>
    <source>
        <strain evidence="2 3">PRI2</strain>
    </source>
</reference>
<dbReference type="EMBL" id="SNSC02000007">
    <property type="protein sequence ID" value="TID23150.1"/>
    <property type="molecule type" value="Genomic_DNA"/>
</dbReference>
<dbReference type="PANTHER" id="PTHR47260">
    <property type="entry name" value="UPF0644 PROTEIN PB2B4.06"/>
    <property type="match status" value="1"/>
</dbReference>
<evidence type="ECO:0000259" key="1">
    <source>
        <dbReference type="Pfam" id="PF03061"/>
    </source>
</evidence>
<evidence type="ECO:0000313" key="3">
    <source>
        <dbReference type="Proteomes" id="UP000298493"/>
    </source>
</evidence>
<evidence type="ECO:0000313" key="2">
    <source>
        <dbReference type="EMBL" id="TID23150.1"/>
    </source>
</evidence>
<dbReference type="Proteomes" id="UP000298493">
    <property type="component" value="Unassembled WGS sequence"/>
</dbReference>
<name>A0A4Z1PIU6_9PEZI</name>
<feature type="domain" description="Thioesterase" evidence="1">
    <location>
        <begin position="102"/>
        <end position="160"/>
    </location>
</feature>
<accession>A0A4Z1PIU6</accession>
<gene>
    <name evidence="2" type="ORF">E6O75_ATG02324</name>
</gene>
<dbReference type="InterPro" id="IPR052061">
    <property type="entry name" value="PTE-AB_protein"/>
</dbReference>
<protein>
    <submittedName>
        <fullName evidence="2">Gb</fullName>
    </submittedName>
</protein>
<keyword evidence="3" id="KW-1185">Reference proteome</keyword>
<dbReference type="AlphaFoldDB" id="A0A4Z1PIU6"/>
<dbReference type="InterPro" id="IPR029069">
    <property type="entry name" value="HotDog_dom_sf"/>
</dbReference>
<dbReference type="Pfam" id="PF03061">
    <property type="entry name" value="4HBT"/>
    <property type="match status" value="1"/>
</dbReference>
<proteinExistence type="predicted"/>
<organism evidence="2 3">
    <name type="scientific">Venturia nashicola</name>
    <dbReference type="NCBI Taxonomy" id="86259"/>
    <lineage>
        <taxon>Eukaryota</taxon>
        <taxon>Fungi</taxon>
        <taxon>Dikarya</taxon>
        <taxon>Ascomycota</taxon>
        <taxon>Pezizomycotina</taxon>
        <taxon>Dothideomycetes</taxon>
        <taxon>Pleosporomycetidae</taxon>
        <taxon>Venturiales</taxon>
        <taxon>Venturiaceae</taxon>
        <taxon>Venturia</taxon>
    </lineage>
</organism>
<sequence>MGKARLGSQNVRTYQPPPETLAHFHALPWCRPTLYDPDFRPYDMSRTVSDNGLGHTLMGKTWNTDDTVREVLSFYKAPTSTSRGEIRRFYTFGNGLNAHPSFLHGGVIATILDSTLGNVIKQGREDKIQGPAYTAQLNVAYKSPVKTPGTIMSQGWIKSIEAGGRKIWVEGVVSSEVDGKVVIHANVESLWLVGKSKL</sequence>
<dbReference type="CDD" id="cd03443">
    <property type="entry name" value="PaaI_thioesterase"/>
    <property type="match status" value="1"/>
</dbReference>
<comment type="caution">
    <text evidence="2">The sequence shown here is derived from an EMBL/GenBank/DDBJ whole genome shotgun (WGS) entry which is preliminary data.</text>
</comment>
<dbReference type="SUPFAM" id="SSF54637">
    <property type="entry name" value="Thioesterase/thiol ester dehydrase-isomerase"/>
    <property type="match status" value="1"/>
</dbReference>